<evidence type="ECO:0000313" key="22">
    <source>
        <dbReference type="EMBL" id="KAH9301397.1"/>
    </source>
</evidence>
<dbReference type="Pfam" id="PF12819">
    <property type="entry name" value="Malectin_like"/>
    <property type="match status" value="1"/>
</dbReference>
<evidence type="ECO:0000256" key="17">
    <source>
        <dbReference type="ARBA" id="ARBA00048679"/>
    </source>
</evidence>
<accession>A0AA38CK20</accession>
<dbReference type="InterPro" id="IPR001245">
    <property type="entry name" value="Ser-Thr/Tyr_kinase_cat_dom"/>
</dbReference>
<dbReference type="Proteomes" id="UP000824469">
    <property type="component" value="Unassembled WGS sequence"/>
</dbReference>
<evidence type="ECO:0000256" key="2">
    <source>
        <dbReference type="ARBA" id="ARBA00012513"/>
    </source>
</evidence>
<dbReference type="Gene3D" id="2.60.120.430">
    <property type="entry name" value="Galactose-binding lectin"/>
    <property type="match status" value="2"/>
</dbReference>
<evidence type="ECO:0000256" key="1">
    <source>
        <dbReference type="ARBA" id="ARBA00004251"/>
    </source>
</evidence>
<dbReference type="PROSITE" id="PS00107">
    <property type="entry name" value="PROTEIN_KINASE_ATP"/>
    <property type="match status" value="1"/>
</dbReference>
<evidence type="ECO:0000313" key="23">
    <source>
        <dbReference type="Proteomes" id="UP000824469"/>
    </source>
</evidence>
<comment type="catalytic activity">
    <reaction evidence="17">
        <text>L-seryl-[protein] + ATP = O-phospho-L-seryl-[protein] + ADP + H(+)</text>
        <dbReference type="Rhea" id="RHEA:17989"/>
        <dbReference type="Rhea" id="RHEA-COMP:9863"/>
        <dbReference type="Rhea" id="RHEA-COMP:11604"/>
        <dbReference type="ChEBI" id="CHEBI:15378"/>
        <dbReference type="ChEBI" id="CHEBI:29999"/>
        <dbReference type="ChEBI" id="CHEBI:30616"/>
        <dbReference type="ChEBI" id="CHEBI:83421"/>
        <dbReference type="ChEBI" id="CHEBI:456216"/>
        <dbReference type="EC" id="2.7.11.1"/>
    </reaction>
</comment>
<dbReference type="FunFam" id="2.60.120.430:FF:000003">
    <property type="entry name" value="FERONIA receptor-like kinase"/>
    <property type="match status" value="1"/>
</dbReference>
<evidence type="ECO:0000256" key="12">
    <source>
        <dbReference type="ARBA" id="ARBA00023136"/>
    </source>
</evidence>
<feature type="domain" description="Protein kinase" evidence="21">
    <location>
        <begin position="547"/>
        <end position="821"/>
    </location>
</feature>
<dbReference type="InterPro" id="IPR017441">
    <property type="entry name" value="Protein_kinase_ATP_BS"/>
</dbReference>
<evidence type="ECO:0000256" key="19">
    <source>
        <dbReference type="SAM" id="MobiDB-lite"/>
    </source>
</evidence>
<evidence type="ECO:0000256" key="13">
    <source>
        <dbReference type="ARBA" id="ARBA00023170"/>
    </source>
</evidence>
<dbReference type="PROSITE" id="PS50011">
    <property type="entry name" value="PROTEIN_KINASE_DOM"/>
    <property type="match status" value="1"/>
</dbReference>
<dbReference type="InterPro" id="IPR008979">
    <property type="entry name" value="Galactose-bd-like_sf"/>
</dbReference>
<keyword evidence="10 18" id="KW-0067">ATP-binding</keyword>
<keyword evidence="23" id="KW-1185">Reference proteome</keyword>
<name>A0AA38CK20_TAXCH</name>
<evidence type="ECO:0000256" key="7">
    <source>
        <dbReference type="ARBA" id="ARBA00022729"/>
    </source>
</evidence>
<dbReference type="GO" id="GO:0005524">
    <property type="term" value="F:ATP binding"/>
    <property type="evidence" value="ECO:0007669"/>
    <property type="project" value="UniProtKB-UniRule"/>
</dbReference>
<keyword evidence="9" id="KW-0418">Kinase</keyword>
<keyword evidence="4" id="KW-0723">Serine/threonine-protein kinase</keyword>
<evidence type="ECO:0000256" key="18">
    <source>
        <dbReference type="PROSITE-ProRule" id="PRU10141"/>
    </source>
</evidence>
<keyword evidence="6" id="KW-0812">Transmembrane</keyword>
<dbReference type="AlphaFoldDB" id="A0AA38CK20"/>
<dbReference type="InterPro" id="IPR024788">
    <property type="entry name" value="Malectin-like_Carb-bd_dom"/>
</dbReference>
<feature type="binding site" evidence="18">
    <location>
        <position position="575"/>
    </location>
    <ligand>
        <name>ATP</name>
        <dbReference type="ChEBI" id="CHEBI:30616"/>
    </ligand>
</feature>
<dbReference type="EMBL" id="JAHRHJ020000009">
    <property type="protein sequence ID" value="KAH9301397.1"/>
    <property type="molecule type" value="Genomic_DNA"/>
</dbReference>
<keyword evidence="5" id="KW-0808">Transferase</keyword>
<dbReference type="Gene3D" id="1.10.510.10">
    <property type="entry name" value="Transferase(Phosphotransferase) domain 1"/>
    <property type="match status" value="1"/>
</dbReference>
<dbReference type="OMA" id="VICKRRQ"/>
<dbReference type="InterPro" id="IPR011009">
    <property type="entry name" value="Kinase-like_dom_sf"/>
</dbReference>
<keyword evidence="11" id="KW-1133">Transmembrane helix</keyword>
<evidence type="ECO:0000256" key="14">
    <source>
        <dbReference type="ARBA" id="ARBA00023180"/>
    </source>
</evidence>
<protein>
    <recommendedName>
        <fullName evidence="2">non-specific serine/threonine protein kinase</fullName>
        <ecNumber evidence="2">2.7.11.1</ecNumber>
    </recommendedName>
</protein>
<dbReference type="CDD" id="cd14066">
    <property type="entry name" value="STKc_IRAK"/>
    <property type="match status" value="1"/>
</dbReference>
<dbReference type="Pfam" id="PF07714">
    <property type="entry name" value="PK_Tyr_Ser-Thr"/>
    <property type="match status" value="1"/>
</dbReference>
<keyword evidence="14" id="KW-0325">Glycoprotein</keyword>
<evidence type="ECO:0000259" key="21">
    <source>
        <dbReference type="PROSITE" id="PS50011"/>
    </source>
</evidence>
<dbReference type="GO" id="GO:0004714">
    <property type="term" value="F:transmembrane receptor protein tyrosine kinase activity"/>
    <property type="evidence" value="ECO:0007669"/>
    <property type="project" value="InterPro"/>
</dbReference>
<gene>
    <name evidence="22" type="ORF">KI387_012980</name>
</gene>
<evidence type="ECO:0000256" key="8">
    <source>
        <dbReference type="ARBA" id="ARBA00022741"/>
    </source>
</evidence>
<keyword evidence="8 18" id="KW-0547">Nucleotide-binding</keyword>
<dbReference type="FunFam" id="2.60.120.430:FF:000007">
    <property type="entry name" value="FERONIA receptor-like kinase"/>
    <property type="match status" value="1"/>
</dbReference>
<keyword evidence="12" id="KW-0472">Membrane</keyword>
<dbReference type="InterPro" id="IPR008271">
    <property type="entry name" value="Ser/Thr_kinase_AS"/>
</dbReference>
<evidence type="ECO:0000256" key="6">
    <source>
        <dbReference type="ARBA" id="ARBA00022692"/>
    </source>
</evidence>
<keyword evidence="15" id="KW-0278">Fertilization</keyword>
<dbReference type="InterPro" id="IPR000719">
    <property type="entry name" value="Prot_kinase_dom"/>
</dbReference>
<dbReference type="EC" id="2.7.11.1" evidence="2"/>
<dbReference type="GO" id="GO:0005886">
    <property type="term" value="C:plasma membrane"/>
    <property type="evidence" value="ECO:0007669"/>
    <property type="project" value="UniProtKB-SubCell"/>
</dbReference>
<dbReference type="PROSITE" id="PS00108">
    <property type="entry name" value="PROTEIN_KINASE_ST"/>
    <property type="match status" value="1"/>
</dbReference>
<feature type="region of interest" description="Disordered" evidence="19">
    <location>
        <begin position="425"/>
        <end position="453"/>
    </location>
</feature>
<comment type="catalytic activity">
    <reaction evidence="16">
        <text>L-threonyl-[protein] + ATP = O-phospho-L-threonyl-[protein] + ADP + H(+)</text>
        <dbReference type="Rhea" id="RHEA:46608"/>
        <dbReference type="Rhea" id="RHEA-COMP:11060"/>
        <dbReference type="Rhea" id="RHEA-COMP:11605"/>
        <dbReference type="ChEBI" id="CHEBI:15378"/>
        <dbReference type="ChEBI" id="CHEBI:30013"/>
        <dbReference type="ChEBI" id="CHEBI:30616"/>
        <dbReference type="ChEBI" id="CHEBI:61977"/>
        <dbReference type="ChEBI" id="CHEBI:456216"/>
        <dbReference type="EC" id="2.7.11.1"/>
    </reaction>
</comment>
<evidence type="ECO:0000256" key="3">
    <source>
        <dbReference type="ARBA" id="ARBA00022475"/>
    </source>
</evidence>
<organism evidence="22 23">
    <name type="scientific">Taxus chinensis</name>
    <name type="common">Chinese yew</name>
    <name type="synonym">Taxus wallichiana var. chinensis</name>
    <dbReference type="NCBI Taxonomy" id="29808"/>
    <lineage>
        <taxon>Eukaryota</taxon>
        <taxon>Viridiplantae</taxon>
        <taxon>Streptophyta</taxon>
        <taxon>Embryophyta</taxon>
        <taxon>Tracheophyta</taxon>
        <taxon>Spermatophyta</taxon>
        <taxon>Pinopsida</taxon>
        <taxon>Pinidae</taxon>
        <taxon>Conifers II</taxon>
        <taxon>Cupressales</taxon>
        <taxon>Taxaceae</taxon>
        <taxon>Taxus</taxon>
    </lineage>
</organism>
<dbReference type="PROSITE" id="PS51257">
    <property type="entry name" value="PROKAR_LIPOPROTEIN"/>
    <property type="match status" value="1"/>
</dbReference>
<evidence type="ECO:0000256" key="15">
    <source>
        <dbReference type="ARBA" id="ARBA00023279"/>
    </source>
</evidence>
<feature type="compositionally biased region" description="Polar residues" evidence="19">
    <location>
        <begin position="436"/>
        <end position="453"/>
    </location>
</feature>
<evidence type="ECO:0000256" key="20">
    <source>
        <dbReference type="SAM" id="SignalP"/>
    </source>
</evidence>
<dbReference type="Gene3D" id="3.30.200.20">
    <property type="entry name" value="Phosphorylase Kinase, domain 1"/>
    <property type="match status" value="1"/>
</dbReference>
<evidence type="ECO:0000256" key="5">
    <source>
        <dbReference type="ARBA" id="ARBA00022679"/>
    </source>
</evidence>
<sequence length="896" mass="98023">MLVKMRTPVRPSPSSVWPTFALFLALLSCRWATASAQSNTSFISVVSILMNCGANENNDDADGRSWVGDQDSKYAPSKAIFPSYTASSQDPSLPSAIPYMTARVFTSSATYSFPVSSGRYWLRLHFYPSNYGKFQRSDAIFTVTADSYTLLHNFSTSQTADALTQAYLIREFSVNVTDNSLNVTFSPDRKAGYAFVNGIEVVSMPNLFTGTPPLVGADSLYTIGSSTVLQTMFRLNVGGQAIQPLQDSNLSRTWYDDTPYIYGAAFGITNDNGSSNLQYTSSDPVYVAPPDVYTTFRSMTPNSSVNAIFNLTWVFNVDSNFTYLVRLHFCEWIYNLPNQRVFNIYVNNLMAEEGFDVIGTGADLGNPIYRDYAFYVPSQKGDSSLYVALHPDTTANPPPQFYDAILNGLELFKLNDSVGNLAGPNPVATLPLDTQGPDSDTNPLPSGSHNSSNKVPVIGGVTGGVAVLGLILALFCFARRRRGSSSGGDKPSGWLPLPLYGGNSHTMGSKVSTASGKSGTGSYVSSAPSSFCRHFTFAEIQEATKNFDESRILGVGGFGKVYEGEVDGGTKVAVKRGNPLAEQGIHEFQTEIEMLSKLRHRHLVSLIGYCEENCEMILVYDYMAKGPLRGHIYGNSNLTPLSWKQRLEICIGAARGLHYLHTGAAQTIIHRDVKTTNILIDENLVAKVSDFGLSKTGPTLDHTHVSTVVKGSFGYLDPEYYRRQQLTEKSDVYSFGVVLFEVLCARPAINPSLPREQVSIAEWALHYQRKGMLEQIIDPHLKGKINPESLKKYGEAAEKCLAEQGIDRPAMGDVLWNLEFALQLQETAMENKLVDDSTTDLIQMSPDYNHANNSTTYAVVDNSTLTSAGGHSLASVDLDDVTPSAVFSQLVNPQGR</sequence>
<evidence type="ECO:0000256" key="10">
    <source>
        <dbReference type="ARBA" id="ARBA00022840"/>
    </source>
</evidence>
<dbReference type="SUPFAM" id="SSF56112">
    <property type="entry name" value="Protein kinase-like (PK-like)"/>
    <property type="match status" value="1"/>
</dbReference>
<evidence type="ECO:0000256" key="9">
    <source>
        <dbReference type="ARBA" id="ARBA00022777"/>
    </source>
</evidence>
<keyword evidence="3" id="KW-1003">Cell membrane</keyword>
<dbReference type="SMART" id="SM00220">
    <property type="entry name" value="S_TKc"/>
    <property type="match status" value="1"/>
</dbReference>
<dbReference type="FunFam" id="1.10.510.10:FF:000058">
    <property type="entry name" value="Receptor-like protein kinase FERONIA"/>
    <property type="match status" value="1"/>
</dbReference>
<dbReference type="PANTHER" id="PTHR34590">
    <property type="entry name" value="OS03G0124300 PROTEIN-RELATED"/>
    <property type="match status" value="1"/>
</dbReference>
<feature type="signal peptide" evidence="20">
    <location>
        <begin position="1"/>
        <end position="36"/>
    </location>
</feature>
<dbReference type="FunFam" id="3.30.200.20:FF:000039">
    <property type="entry name" value="receptor-like protein kinase FERONIA"/>
    <property type="match status" value="1"/>
</dbReference>
<proteinExistence type="predicted"/>
<evidence type="ECO:0000256" key="16">
    <source>
        <dbReference type="ARBA" id="ARBA00047899"/>
    </source>
</evidence>
<feature type="chain" id="PRO_5041232205" description="non-specific serine/threonine protein kinase" evidence="20">
    <location>
        <begin position="37"/>
        <end position="896"/>
    </location>
</feature>
<dbReference type="GO" id="GO:0004674">
    <property type="term" value="F:protein serine/threonine kinase activity"/>
    <property type="evidence" value="ECO:0007669"/>
    <property type="project" value="UniProtKB-KW"/>
</dbReference>
<dbReference type="SUPFAM" id="SSF49785">
    <property type="entry name" value="Galactose-binding domain-like"/>
    <property type="match status" value="1"/>
</dbReference>
<dbReference type="InterPro" id="IPR045272">
    <property type="entry name" value="ANXUR1/2-like"/>
</dbReference>
<evidence type="ECO:0000256" key="11">
    <source>
        <dbReference type="ARBA" id="ARBA00022989"/>
    </source>
</evidence>
<dbReference type="PANTHER" id="PTHR34590:SF5">
    <property type="entry name" value="OS04G0586500 PROTEIN"/>
    <property type="match status" value="1"/>
</dbReference>
<keyword evidence="13" id="KW-0675">Receptor</keyword>
<comment type="subcellular location">
    <subcellularLocation>
        <location evidence="1">Cell membrane</location>
        <topology evidence="1">Single-pass type I membrane protein</topology>
    </subcellularLocation>
</comment>
<keyword evidence="7 20" id="KW-0732">Signal</keyword>
<comment type="caution">
    <text evidence="22">The sequence shown here is derived from an EMBL/GenBank/DDBJ whole genome shotgun (WGS) entry which is preliminary data.</text>
</comment>
<evidence type="ECO:0000256" key="4">
    <source>
        <dbReference type="ARBA" id="ARBA00022527"/>
    </source>
</evidence>
<reference evidence="22 23" key="1">
    <citation type="journal article" date="2021" name="Nat. Plants">
        <title>The Taxus genome provides insights into paclitaxel biosynthesis.</title>
        <authorList>
            <person name="Xiong X."/>
            <person name="Gou J."/>
            <person name="Liao Q."/>
            <person name="Li Y."/>
            <person name="Zhou Q."/>
            <person name="Bi G."/>
            <person name="Li C."/>
            <person name="Du R."/>
            <person name="Wang X."/>
            <person name="Sun T."/>
            <person name="Guo L."/>
            <person name="Liang H."/>
            <person name="Lu P."/>
            <person name="Wu Y."/>
            <person name="Zhang Z."/>
            <person name="Ro D.K."/>
            <person name="Shang Y."/>
            <person name="Huang S."/>
            <person name="Yan J."/>
        </authorList>
    </citation>
    <scope>NUCLEOTIDE SEQUENCE [LARGE SCALE GENOMIC DNA]</scope>
    <source>
        <strain evidence="22">Ta-2019</strain>
    </source>
</reference>